<name>R9GVX5_9SPHI</name>
<comment type="caution">
    <text evidence="1">The sequence shown here is derived from an EMBL/GenBank/DDBJ whole genome shotgun (WGS) entry which is preliminary data.</text>
</comment>
<evidence type="ECO:0000313" key="1">
    <source>
        <dbReference type="EMBL" id="EOR95823.1"/>
    </source>
</evidence>
<keyword evidence="2" id="KW-1185">Reference proteome</keyword>
<reference evidence="1 2" key="1">
    <citation type="journal article" date="2013" name="Genome Announc.">
        <title>Draft Genome Sequence of Arcticibacter svalbardensis Strain MN12-7T, a Member of the Family Sphingobacteriaceae Isolated from an Arctic Soil Sample.</title>
        <authorList>
            <person name="Shivaji S."/>
            <person name="Ara S."/>
            <person name="Prasad S."/>
            <person name="Manasa B.P."/>
            <person name="Begum Z."/>
            <person name="Singh A."/>
            <person name="Kumar Pinnaka A."/>
        </authorList>
    </citation>
    <scope>NUCLEOTIDE SEQUENCE [LARGE SCALE GENOMIC DNA]</scope>
    <source>
        <strain evidence="1 2">MN12-7</strain>
    </source>
</reference>
<dbReference type="STRING" id="1150600.ADIARSV_1136"/>
<organism evidence="1 2">
    <name type="scientific">Arcticibacter svalbardensis MN12-7</name>
    <dbReference type="NCBI Taxonomy" id="1150600"/>
    <lineage>
        <taxon>Bacteria</taxon>
        <taxon>Pseudomonadati</taxon>
        <taxon>Bacteroidota</taxon>
        <taxon>Sphingobacteriia</taxon>
        <taxon>Sphingobacteriales</taxon>
        <taxon>Sphingobacteriaceae</taxon>
        <taxon>Arcticibacter</taxon>
    </lineage>
</organism>
<evidence type="ECO:0000313" key="2">
    <source>
        <dbReference type="Proteomes" id="UP000014174"/>
    </source>
</evidence>
<dbReference type="Proteomes" id="UP000014174">
    <property type="component" value="Unassembled WGS sequence"/>
</dbReference>
<proteinExistence type="predicted"/>
<gene>
    <name evidence="1" type="ORF">ADIARSV_1136</name>
</gene>
<sequence>MEPMTTVSEVINQLRKDGYTIDFNLDSKINPDEFVVDKHYRFEGATDPDDEAVVYAISSLNHDLKGILVNGYGINSNPVADEMIKSLKEREL</sequence>
<accession>R9GVX5</accession>
<dbReference type="AlphaFoldDB" id="R9GVX5"/>
<evidence type="ECO:0008006" key="3">
    <source>
        <dbReference type="Google" id="ProtNLM"/>
    </source>
</evidence>
<dbReference type="eggNOG" id="ENOG5032Y92">
    <property type="taxonomic scope" value="Bacteria"/>
</dbReference>
<protein>
    <recommendedName>
        <fullName evidence="3">Phosphoribosylpyrophosphate synthetase</fullName>
    </recommendedName>
</protein>
<dbReference type="EMBL" id="AQPN01000043">
    <property type="protein sequence ID" value="EOR95823.1"/>
    <property type="molecule type" value="Genomic_DNA"/>
</dbReference>